<organism evidence="19 20">
    <name type="scientific">Chanos chanos</name>
    <name type="common">Milkfish</name>
    <name type="synonym">Mugil chanos</name>
    <dbReference type="NCBI Taxonomy" id="29144"/>
    <lineage>
        <taxon>Eukaryota</taxon>
        <taxon>Metazoa</taxon>
        <taxon>Chordata</taxon>
        <taxon>Craniata</taxon>
        <taxon>Vertebrata</taxon>
        <taxon>Euteleostomi</taxon>
        <taxon>Actinopterygii</taxon>
        <taxon>Neopterygii</taxon>
        <taxon>Teleostei</taxon>
        <taxon>Ostariophysi</taxon>
        <taxon>Gonorynchiformes</taxon>
        <taxon>Chanidae</taxon>
        <taxon>Chanos</taxon>
    </lineage>
</organism>
<sequence length="645" mass="72009">MIESLFSNMELRAHQSRLQVWIGLQRQPRQCSPNRPLRGFSWITGDQDTQYTNWLHDDSPSTCSFPRCVIMGYSTVSSELQDNFKWRDGPCSVPVDAYLCRFTYRGMCPAIRSEGGGNAFYSTPFNLLSTILTHVPIGTMAKVPCPMGTKEDQSVLCTQRSDGSVAWNRDAPLCTDIPKKSWCDQDNGGCLHDCVETETHHYCKCDEGYLLAEDGVSCFQTDPCQGSLCQYECLPVMGSYRCICPEGYMLMEDEHSCLDVDECLQSPCEQQCVNAPGTFECRCEAGYWLDEAGMCEDVDECTEEPCEHACENTPGSHICHCRLGFAPLGEDPSRCHDINECQIEGTCEHMCLNYDGGFECYCEEGYELMPNQYSCRLISGDQETPSATPPHPWITSNPDPMWDPQYPWLAKPNINWPSHSGTEQLDWLTDPPNVENLSTDLMSLTTASLEEAELTPDLKKPSQDAKDSWNIPDFREPEDEALVPPTTATPTPDYYDDESTMTATPPSTSTVGGGAWSWFWHTSSPSENEDSFTISADMDTEVDYYEETNTAFPQSHTPSLFITNQIPVQGIEEETSANESNWLLVALLVPLCIFILVLVVLGIIYCTRCNAQQRSNKSATDCYHWISGASDKAAADIDAGTKSHV</sequence>
<evidence type="ECO:0000256" key="4">
    <source>
        <dbReference type="ARBA" id="ARBA00022583"/>
    </source>
</evidence>
<dbReference type="GO" id="GO:0016477">
    <property type="term" value="P:cell migration"/>
    <property type="evidence" value="ECO:0007669"/>
    <property type="project" value="TreeGrafter"/>
</dbReference>
<keyword evidence="13" id="KW-0325">Glycoprotein</keyword>
<dbReference type="PANTHER" id="PTHR14789">
    <property type="entry name" value="CHONDROLECTIN VARIANT CHODLFDELTAE"/>
    <property type="match status" value="1"/>
</dbReference>
<dbReference type="GeneID" id="115817288"/>
<evidence type="ECO:0000256" key="7">
    <source>
        <dbReference type="ARBA" id="ARBA00022734"/>
    </source>
</evidence>
<keyword evidence="8" id="KW-0677">Repeat</keyword>
<feature type="domain" description="EGF-like" evidence="17">
    <location>
        <begin position="259"/>
        <end position="293"/>
    </location>
</feature>
<dbReference type="SMART" id="SM00179">
    <property type="entry name" value="EGF_CA"/>
    <property type="match status" value="4"/>
</dbReference>
<dbReference type="PANTHER" id="PTHR14789:SF4">
    <property type="entry name" value="ENDOSIALIN"/>
    <property type="match status" value="1"/>
</dbReference>
<evidence type="ECO:0000256" key="8">
    <source>
        <dbReference type="ARBA" id="ARBA00022737"/>
    </source>
</evidence>
<dbReference type="RefSeq" id="XP_030636424.1">
    <property type="nucleotide sequence ID" value="XM_030780564.1"/>
</dbReference>
<dbReference type="InterPro" id="IPR001881">
    <property type="entry name" value="EGF-like_Ca-bd_dom"/>
</dbReference>
<dbReference type="AlphaFoldDB" id="A0A6J2VX64"/>
<dbReference type="GO" id="GO:0031012">
    <property type="term" value="C:extracellular matrix"/>
    <property type="evidence" value="ECO:0007669"/>
    <property type="project" value="TreeGrafter"/>
</dbReference>
<dbReference type="InterPro" id="IPR001304">
    <property type="entry name" value="C-type_lectin-like"/>
</dbReference>
<comment type="subcellular location">
    <subcellularLocation>
        <location evidence="1">Membrane</location>
        <topology evidence="1">Single-pass type I membrane protein</topology>
    </subcellularLocation>
</comment>
<feature type="domain" description="EGF-like" evidence="17">
    <location>
        <begin position="297"/>
        <end position="336"/>
    </location>
</feature>
<keyword evidence="4" id="KW-0254">Endocytosis</keyword>
<dbReference type="GO" id="GO:1990430">
    <property type="term" value="F:extracellular matrix protein binding"/>
    <property type="evidence" value="ECO:0007669"/>
    <property type="project" value="TreeGrafter"/>
</dbReference>
<dbReference type="InterPro" id="IPR018097">
    <property type="entry name" value="EGF_Ca-bd_CS"/>
</dbReference>
<keyword evidence="6" id="KW-0732">Signal</keyword>
<dbReference type="GO" id="GO:0006897">
    <property type="term" value="P:endocytosis"/>
    <property type="evidence" value="ECO:0007669"/>
    <property type="project" value="UniProtKB-KW"/>
</dbReference>
<dbReference type="InterPro" id="IPR000152">
    <property type="entry name" value="EGF-type_Asp/Asn_hydroxyl_site"/>
</dbReference>
<dbReference type="SUPFAM" id="SSF56436">
    <property type="entry name" value="C-type lectin-like"/>
    <property type="match status" value="1"/>
</dbReference>
<evidence type="ECO:0000256" key="9">
    <source>
        <dbReference type="ARBA" id="ARBA00022989"/>
    </source>
</evidence>
<evidence type="ECO:0000256" key="12">
    <source>
        <dbReference type="ARBA" id="ARBA00023170"/>
    </source>
</evidence>
<evidence type="ECO:0000256" key="3">
    <source>
        <dbReference type="ARBA" id="ARBA00022553"/>
    </source>
</evidence>
<dbReference type="GO" id="GO:0050840">
    <property type="term" value="F:extracellular matrix binding"/>
    <property type="evidence" value="ECO:0007669"/>
    <property type="project" value="TreeGrafter"/>
</dbReference>
<accession>A0A6J2VX64</accession>
<dbReference type="PROSITE" id="PS00010">
    <property type="entry name" value="ASX_HYDROXYL"/>
    <property type="match status" value="1"/>
</dbReference>
<dbReference type="InterPro" id="IPR009030">
    <property type="entry name" value="Growth_fac_rcpt_cys_sf"/>
</dbReference>
<keyword evidence="9 16" id="KW-1133">Transmembrane helix</keyword>
<dbReference type="PROSITE" id="PS01186">
    <property type="entry name" value="EGF_2"/>
    <property type="match status" value="2"/>
</dbReference>
<dbReference type="SUPFAM" id="SSF57196">
    <property type="entry name" value="EGF/Laminin"/>
    <property type="match status" value="2"/>
</dbReference>
<dbReference type="GO" id="GO:0009897">
    <property type="term" value="C:external side of plasma membrane"/>
    <property type="evidence" value="ECO:0007669"/>
    <property type="project" value="TreeGrafter"/>
</dbReference>
<dbReference type="Gene3D" id="3.10.100.10">
    <property type="entry name" value="Mannose-Binding Protein A, subunit A"/>
    <property type="match status" value="1"/>
</dbReference>
<dbReference type="Proteomes" id="UP000504632">
    <property type="component" value="Chromosome 7"/>
</dbReference>
<evidence type="ECO:0000256" key="2">
    <source>
        <dbReference type="ARBA" id="ARBA00022536"/>
    </source>
</evidence>
<dbReference type="FunCoup" id="A0A6J2VX64">
    <property type="interactions" value="781"/>
</dbReference>
<dbReference type="FunFam" id="2.10.25.10:FF:000005">
    <property type="entry name" value="Fibrillin 2"/>
    <property type="match status" value="1"/>
</dbReference>
<keyword evidence="12" id="KW-0675">Receptor</keyword>
<evidence type="ECO:0000256" key="15">
    <source>
        <dbReference type="SAM" id="MobiDB-lite"/>
    </source>
</evidence>
<dbReference type="OrthoDB" id="10045365at2759"/>
<dbReference type="InterPro" id="IPR049883">
    <property type="entry name" value="NOTCH1_EGF-like"/>
</dbReference>
<keyword evidence="11" id="KW-1015">Disulfide bond</keyword>
<comment type="caution">
    <text evidence="14">Lacks conserved residue(s) required for the propagation of feature annotation.</text>
</comment>
<gene>
    <name evidence="20" type="primary">cd248a</name>
</gene>
<evidence type="ECO:0000259" key="18">
    <source>
        <dbReference type="PROSITE" id="PS50041"/>
    </source>
</evidence>
<dbReference type="CDD" id="cd00054">
    <property type="entry name" value="EGF_CA"/>
    <property type="match status" value="2"/>
</dbReference>
<dbReference type="PROSITE" id="PS50041">
    <property type="entry name" value="C_TYPE_LECTIN_2"/>
    <property type="match status" value="1"/>
</dbReference>
<dbReference type="InterPro" id="IPR016186">
    <property type="entry name" value="C-type_lectin-like/link_sf"/>
</dbReference>
<evidence type="ECO:0000313" key="19">
    <source>
        <dbReference type="Proteomes" id="UP000504632"/>
    </source>
</evidence>
<dbReference type="PROSITE" id="PS01187">
    <property type="entry name" value="EGF_CA"/>
    <property type="match status" value="2"/>
</dbReference>
<feature type="compositionally biased region" description="Low complexity" evidence="15">
    <location>
        <begin position="500"/>
        <end position="509"/>
    </location>
</feature>
<feature type="domain" description="C-type lectin" evidence="18">
    <location>
        <begin position="1"/>
        <end position="92"/>
    </location>
</feature>
<dbReference type="InterPro" id="IPR026823">
    <property type="entry name" value="cEGF"/>
</dbReference>
<keyword evidence="10 16" id="KW-0472">Membrane</keyword>
<keyword evidence="5 16" id="KW-0812">Transmembrane</keyword>
<dbReference type="Pfam" id="PF14670">
    <property type="entry name" value="FXa_inhibition"/>
    <property type="match status" value="1"/>
</dbReference>
<keyword evidence="3" id="KW-0597">Phosphoprotein</keyword>
<feature type="region of interest" description="Disordered" evidence="15">
    <location>
        <begin position="452"/>
        <end position="509"/>
    </location>
</feature>
<evidence type="ECO:0000259" key="17">
    <source>
        <dbReference type="PROSITE" id="PS50026"/>
    </source>
</evidence>
<dbReference type="SUPFAM" id="SSF57184">
    <property type="entry name" value="Growth factor receptor domain"/>
    <property type="match status" value="1"/>
</dbReference>
<dbReference type="PROSITE" id="PS50026">
    <property type="entry name" value="EGF_3"/>
    <property type="match status" value="2"/>
</dbReference>
<dbReference type="GO" id="GO:0030246">
    <property type="term" value="F:carbohydrate binding"/>
    <property type="evidence" value="ECO:0007669"/>
    <property type="project" value="UniProtKB-KW"/>
</dbReference>
<evidence type="ECO:0000256" key="5">
    <source>
        <dbReference type="ARBA" id="ARBA00022692"/>
    </source>
</evidence>
<dbReference type="CTD" id="323364"/>
<evidence type="ECO:0000313" key="20">
    <source>
        <dbReference type="RefSeq" id="XP_030636424.1"/>
    </source>
</evidence>
<evidence type="ECO:0000256" key="13">
    <source>
        <dbReference type="ARBA" id="ARBA00023180"/>
    </source>
</evidence>
<keyword evidence="2 14" id="KW-0245">EGF-like domain</keyword>
<keyword evidence="7" id="KW-0430">Lectin</keyword>
<dbReference type="InterPro" id="IPR016187">
    <property type="entry name" value="CTDL_fold"/>
</dbReference>
<dbReference type="FunFam" id="2.10.25.10:FF:000009">
    <property type="entry name" value="Low-density lipoprotein receptor isoform 1"/>
    <property type="match status" value="1"/>
</dbReference>
<keyword evidence="19" id="KW-1185">Reference proteome</keyword>
<dbReference type="InParanoid" id="A0A6J2VX64"/>
<evidence type="ECO:0000256" key="10">
    <source>
        <dbReference type="ARBA" id="ARBA00023136"/>
    </source>
</evidence>
<name>A0A6J2VX64_CHACN</name>
<dbReference type="Pfam" id="PF12662">
    <property type="entry name" value="cEGF"/>
    <property type="match status" value="1"/>
</dbReference>
<feature type="compositionally biased region" description="Basic and acidic residues" evidence="15">
    <location>
        <begin position="456"/>
        <end position="467"/>
    </location>
</feature>
<evidence type="ECO:0000256" key="1">
    <source>
        <dbReference type="ARBA" id="ARBA00004479"/>
    </source>
</evidence>
<dbReference type="Gene3D" id="2.10.25.10">
    <property type="entry name" value="Laminin"/>
    <property type="match status" value="5"/>
</dbReference>
<proteinExistence type="predicted"/>
<dbReference type="GO" id="GO:0005509">
    <property type="term" value="F:calcium ion binding"/>
    <property type="evidence" value="ECO:0007669"/>
    <property type="project" value="InterPro"/>
</dbReference>
<dbReference type="InterPro" id="IPR000742">
    <property type="entry name" value="EGF"/>
</dbReference>
<evidence type="ECO:0000256" key="11">
    <source>
        <dbReference type="ARBA" id="ARBA00023157"/>
    </source>
</evidence>
<evidence type="ECO:0000256" key="14">
    <source>
        <dbReference type="PROSITE-ProRule" id="PRU00076"/>
    </source>
</evidence>
<feature type="transmembrane region" description="Helical" evidence="16">
    <location>
        <begin position="582"/>
        <end position="607"/>
    </location>
</feature>
<evidence type="ECO:0000256" key="6">
    <source>
        <dbReference type="ARBA" id="ARBA00022729"/>
    </source>
</evidence>
<dbReference type="InterPro" id="IPR051505">
    <property type="entry name" value="C-type_lectin_domain"/>
</dbReference>
<reference evidence="20" key="1">
    <citation type="submission" date="2025-08" db="UniProtKB">
        <authorList>
            <consortium name="RefSeq"/>
        </authorList>
    </citation>
    <scope>IDENTIFICATION</scope>
</reference>
<dbReference type="SMART" id="SM00181">
    <property type="entry name" value="EGF"/>
    <property type="match status" value="5"/>
</dbReference>
<evidence type="ECO:0000256" key="16">
    <source>
        <dbReference type="SAM" id="Phobius"/>
    </source>
</evidence>
<protein>
    <submittedName>
        <fullName evidence="20">CD248 molecule, endosialin a</fullName>
    </submittedName>
</protein>
<dbReference type="Pfam" id="PF07645">
    <property type="entry name" value="EGF_CA"/>
    <property type="match status" value="2"/>
</dbReference>